<reference evidence="2 3" key="2">
    <citation type="journal article" date="2024" name="Int. J. Syst. Evol. Microbiol.">
        <title>Promethearchaeum syntrophicum gen. nov., sp. nov., an anaerobic, obligately syntrophic archaeon, the first isolate of the lineage 'Asgard' archaea, and proposal of the new archaeal phylum Promethearchaeota phyl. nov. and kingdom Promethearchaeati regn. nov.</title>
        <authorList>
            <person name="Imachi H."/>
            <person name="Nobu M.K."/>
            <person name="Kato S."/>
            <person name="Takaki Y."/>
            <person name="Miyazaki M."/>
            <person name="Miyata M."/>
            <person name="Ogawara M."/>
            <person name="Saito Y."/>
            <person name="Sakai S."/>
            <person name="Tahara Y.O."/>
            <person name="Takano Y."/>
            <person name="Tasumi E."/>
            <person name="Uematsu K."/>
            <person name="Yoshimura T."/>
            <person name="Itoh T."/>
            <person name="Ohkuma M."/>
            <person name="Takai K."/>
        </authorList>
    </citation>
    <scope>NUCLEOTIDE SEQUENCE [LARGE SCALE GENOMIC DNA]</scope>
    <source>
        <strain evidence="2 3">MK-D1</strain>
    </source>
</reference>
<dbReference type="KEGG" id="psyt:DSAG12_00609"/>
<sequence>MGSYCPICDKNFKRDGYAKSVSHIESQAHQTALLKSRRTGKSENTQIISQSSTKPFQKNKIALFGKTQDSTNLEKRVKELEKQVEFLLTKYRIIVKKLSKNNQYVNMDKLKAKIYKIISNKRHITSDQLLENRHLNNYSFESIEEAVLELSADAIIDLGEGPSKRKFKNQYGLMVLR</sequence>
<evidence type="ECO:0000313" key="2">
    <source>
        <dbReference type="EMBL" id="QEE14792.1"/>
    </source>
</evidence>
<accession>A0A5B9D6W2</accession>
<evidence type="ECO:0000256" key="1">
    <source>
        <dbReference type="SAM" id="Coils"/>
    </source>
</evidence>
<protein>
    <submittedName>
        <fullName evidence="2">Uncharacterized protein</fullName>
    </submittedName>
</protein>
<proteinExistence type="predicted"/>
<dbReference type="GeneID" id="41328613"/>
<organism evidence="2 3">
    <name type="scientific">Promethearchaeum syntrophicum</name>
    <dbReference type="NCBI Taxonomy" id="2594042"/>
    <lineage>
        <taxon>Archaea</taxon>
        <taxon>Promethearchaeati</taxon>
        <taxon>Promethearchaeota</taxon>
        <taxon>Promethearchaeia</taxon>
        <taxon>Promethearchaeales</taxon>
        <taxon>Promethearchaeaceae</taxon>
        <taxon>Promethearchaeum</taxon>
    </lineage>
</organism>
<dbReference type="Proteomes" id="UP000321408">
    <property type="component" value="Chromosome"/>
</dbReference>
<dbReference type="RefSeq" id="WP_147661732.1">
    <property type="nucleotide sequence ID" value="NZ_CP042905.2"/>
</dbReference>
<evidence type="ECO:0000313" key="3">
    <source>
        <dbReference type="Proteomes" id="UP000321408"/>
    </source>
</evidence>
<name>A0A5B9D6W2_9ARCH</name>
<keyword evidence="1" id="KW-0175">Coiled coil</keyword>
<dbReference type="AlphaFoldDB" id="A0A5B9D6W2"/>
<keyword evidence="3" id="KW-1185">Reference proteome</keyword>
<gene>
    <name evidence="2" type="ORF">DSAG12_00609</name>
</gene>
<reference evidence="2 3" key="1">
    <citation type="journal article" date="2020" name="Nature">
        <title>Isolation of an archaeon at the prokaryote-eukaryote interface.</title>
        <authorList>
            <person name="Imachi H."/>
            <person name="Nobu M.K."/>
            <person name="Nakahara N."/>
            <person name="Morono Y."/>
            <person name="Ogawara M."/>
            <person name="Takaki Y."/>
            <person name="Takano Y."/>
            <person name="Uematsu K."/>
            <person name="Ikuta T."/>
            <person name="Ito M."/>
            <person name="Matsui Y."/>
            <person name="Miyazaki M."/>
            <person name="Murata K."/>
            <person name="Saito Y."/>
            <person name="Sakai S."/>
            <person name="Song C."/>
            <person name="Tasumi E."/>
            <person name="Yamanaka Y."/>
            <person name="Yamaguchi T."/>
            <person name="Kamagata Y."/>
            <person name="Tamaki H."/>
            <person name="Takai K."/>
        </authorList>
    </citation>
    <scope>NUCLEOTIDE SEQUENCE [LARGE SCALE GENOMIC DNA]</scope>
    <source>
        <strain evidence="2 3">MK-D1</strain>
    </source>
</reference>
<dbReference type="EMBL" id="CP042905">
    <property type="protein sequence ID" value="QEE14792.1"/>
    <property type="molecule type" value="Genomic_DNA"/>
</dbReference>
<feature type="coiled-coil region" evidence="1">
    <location>
        <begin position="63"/>
        <end position="90"/>
    </location>
</feature>